<dbReference type="RefSeq" id="XP_028887312.1">
    <property type="nucleotide sequence ID" value="XM_029020804.1"/>
</dbReference>
<dbReference type="PANTHER" id="PTHR22932:SF1">
    <property type="entry name" value="CO-CHAPERONE PROTEIN DAF-41"/>
    <property type="match status" value="1"/>
</dbReference>
<dbReference type="GO" id="GO:0005634">
    <property type="term" value="C:nucleus"/>
    <property type="evidence" value="ECO:0007669"/>
    <property type="project" value="TreeGrafter"/>
</dbReference>
<keyword evidence="5" id="KW-1185">Reference proteome</keyword>
<evidence type="ECO:0000256" key="2">
    <source>
        <dbReference type="SAM" id="MobiDB-lite"/>
    </source>
</evidence>
<name>A0A1X0P8I0_9TRYP</name>
<feature type="compositionally biased region" description="Basic and acidic residues" evidence="2">
    <location>
        <begin position="92"/>
        <end position="102"/>
    </location>
</feature>
<proteinExistence type="inferred from homology"/>
<dbReference type="Gene3D" id="2.60.40.790">
    <property type="match status" value="1"/>
</dbReference>
<dbReference type="EMBL" id="NBCO01000001">
    <property type="protein sequence ID" value="ORC93246.1"/>
    <property type="molecule type" value="Genomic_DNA"/>
</dbReference>
<dbReference type="GO" id="GO:0006457">
    <property type="term" value="P:protein folding"/>
    <property type="evidence" value="ECO:0007669"/>
    <property type="project" value="TreeGrafter"/>
</dbReference>
<dbReference type="GO" id="GO:0005829">
    <property type="term" value="C:cytosol"/>
    <property type="evidence" value="ECO:0007669"/>
    <property type="project" value="TreeGrafter"/>
</dbReference>
<protein>
    <recommendedName>
        <fullName evidence="3">CS domain-containing protein</fullName>
    </recommendedName>
</protein>
<dbReference type="InterPro" id="IPR007052">
    <property type="entry name" value="CS_dom"/>
</dbReference>
<dbReference type="AlphaFoldDB" id="A0A1X0P8I0"/>
<dbReference type="GO" id="GO:0051087">
    <property type="term" value="F:protein-folding chaperone binding"/>
    <property type="evidence" value="ECO:0007669"/>
    <property type="project" value="TreeGrafter"/>
</dbReference>
<dbReference type="STRING" id="67003.A0A1X0P8I0"/>
<gene>
    <name evidence="4" type="ORF">TM35_000011230</name>
</gene>
<feature type="domain" description="CS" evidence="3">
    <location>
        <begin position="7"/>
        <end position="111"/>
    </location>
</feature>
<dbReference type="VEuPathDB" id="TriTrypDB:TM35_000011230"/>
<dbReference type="SUPFAM" id="SSF49764">
    <property type="entry name" value="HSP20-like chaperones"/>
    <property type="match status" value="1"/>
</dbReference>
<dbReference type="GeneID" id="39980584"/>
<dbReference type="PROSITE" id="PS51203">
    <property type="entry name" value="CS"/>
    <property type="match status" value="1"/>
</dbReference>
<dbReference type="GO" id="GO:0051879">
    <property type="term" value="F:Hsp90 protein binding"/>
    <property type="evidence" value="ECO:0007669"/>
    <property type="project" value="InterPro"/>
</dbReference>
<feature type="compositionally biased region" description="Acidic residues" evidence="2">
    <location>
        <begin position="196"/>
        <end position="208"/>
    </location>
</feature>
<dbReference type="GO" id="GO:0051131">
    <property type="term" value="P:chaperone-mediated protein complex assembly"/>
    <property type="evidence" value="ECO:0007669"/>
    <property type="project" value="TreeGrafter"/>
</dbReference>
<comment type="similarity">
    <text evidence="1">Belongs to the p23/wos2 family.</text>
</comment>
<feature type="compositionally biased region" description="Low complexity" evidence="2">
    <location>
        <begin position="182"/>
        <end position="193"/>
    </location>
</feature>
<dbReference type="OrthoDB" id="1564555at2759"/>
<evidence type="ECO:0000256" key="1">
    <source>
        <dbReference type="ARBA" id="ARBA00025733"/>
    </source>
</evidence>
<dbReference type="Pfam" id="PF04969">
    <property type="entry name" value="CS"/>
    <property type="match status" value="1"/>
</dbReference>
<evidence type="ECO:0000259" key="3">
    <source>
        <dbReference type="PROSITE" id="PS51203"/>
    </source>
</evidence>
<organism evidence="4 5">
    <name type="scientific">Trypanosoma theileri</name>
    <dbReference type="NCBI Taxonomy" id="67003"/>
    <lineage>
        <taxon>Eukaryota</taxon>
        <taxon>Discoba</taxon>
        <taxon>Euglenozoa</taxon>
        <taxon>Kinetoplastea</taxon>
        <taxon>Metakinetoplastina</taxon>
        <taxon>Trypanosomatida</taxon>
        <taxon>Trypanosomatidae</taxon>
        <taxon>Trypanosoma</taxon>
    </lineage>
</organism>
<dbReference type="CDD" id="cd06465">
    <property type="entry name" value="p23_hB-ind1_like"/>
    <property type="match status" value="1"/>
</dbReference>
<accession>A0A1X0P8I0</accession>
<evidence type="ECO:0000313" key="5">
    <source>
        <dbReference type="Proteomes" id="UP000192257"/>
    </source>
</evidence>
<sequence length="208" mass="23515">MSASGDEVFPPILWAQRPEYVLVSIPLPDATDVSVEIRDGRVLHFHAVAGGRRYGCALPLFAPVVSEESRHATLPRGVELQLRKRPPPTNEEEGKQEKEKFEFSRAWPRLTEDKSRNTRIQVDWTRWKDDDEDEEDPSGVDGQDGLGVNYEELMSQMMSQKDIDENDLALDENSTGVGVKENNNNSCNSNANTKNEDEDFDDLPPLEE</sequence>
<dbReference type="InterPro" id="IPR045250">
    <property type="entry name" value="p23-like"/>
</dbReference>
<dbReference type="Proteomes" id="UP000192257">
    <property type="component" value="Unassembled WGS sequence"/>
</dbReference>
<reference evidence="4 5" key="1">
    <citation type="submission" date="2017-03" db="EMBL/GenBank/DDBJ databases">
        <title>An alternative strategy for trypanosome survival in the mammalian bloodstream revealed through genome and transcriptome analysis of the ubiquitous bovine parasite Trypanosoma (Megatrypanum) theileri.</title>
        <authorList>
            <person name="Kelly S."/>
            <person name="Ivens A."/>
            <person name="Mott A."/>
            <person name="O'Neill E."/>
            <person name="Emms D."/>
            <person name="Macleod O."/>
            <person name="Voorheis P."/>
            <person name="Matthews J."/>
            <person name="Matthews K."/>
            <person name="Carrington M."/>
        </authorList>
    </citation>
    <scope>NUCLEOTIDE SEQUENCE [LARGE SCALE GENOMIC DNA]</scope>
    <source>
        <strain evidence="4">Edinburgh</strain>
    </source>
</reference>
<feature type="region of interest" description="Disordered" evidence="2">
    <location>
        <begin position="76"/>
        <end position="102"/>
    </location>
</feature>
<dbReference type="PANTHER" id="PTHR22932">
    <property type="entry name" value="TELOMERASE-BINDING PROTEIN P23 HSP90 CO-CHAPERONE"/>
    <property type="match status" value="1"/>
</dbReference>
<dbReference type="InterPro" id="IPR008978">
    <property type="entry name" value="HSP20-like_chaperone"/>
</dbReference>
<feature type="region of interest" description="Disordered" evidence="2">
    <location>
        <begin position="126"/>
        <end position="208"/>
    </location>
</feature>
<evidence type="ECO:0000313" key="4">
    <source>
        <dbReference type="EMBL" id="ORC93246.1"/>
    </source>
</evidence>
<comment type="caution">
    <text evidence="4">The sequence shown here is derived from an EMBL/GenBank/DDBJ whole genome shotgun (WGS) entry which is preliminary data.</text>
</comment>